<evidence type="ECO:0000256" key="6">
    <source>
        <dbReference type="ARBA" id="ARBA00023065"/>
    </source>
</evidence>
<dbReference type="SUPFAM" id="SSF52943">
    <property type="entry name" value="ATP synthase (F1-ATPase), gamma subunit"/>
    <property type="match status" value="1"/>
</dbReference>
<evidence type="ECO:0000256" key="7">
    <source>
        <dbReference type="ARBA" id="ARBA00023136"/>
    </source>
</evidence>
<keyword evidence="9 10" id="KW-0066">ATP synthesis</keyword>
<proteinExistence type="inferred from homology"/>
<comment type="similarity">
    <text evidence="3 10">Belongs to the ATPase gamma chain family.</text>
</comment>
<keyword evidence="5 10" id="KW-0375">Hydrogen ion transport</keyword>
<reference evidence="11 12" key="1">
    <citation type="journal article" date="2016" name="Nat. Commun.">
        <title>Thousands of microbial genomes shed light on interconnected biogeochemical processes in an aquifer system.</title>
        <authorList>
            <person name="Anantharaman K."/>
            <person name="Brown C.T."/>
            <person name="Hug L.A."/>
            <person name="Sharon I."/>
            <person name="Castelle C.J."/>
            <person name="Probst A.J."/>
            <person name="Thomas B.C."/>
            <person name="Singh A."/>
            <person name="Wilkins M.J."/>
            <person name="Karaoz U."/>
            <person name="Brodie E.L."/>
            <person name="Williams K.H."/>
            <person name="Hubbard S.S."/>
            <person name="Banfield J.F."/>
        </authorList>
    </citation>
    <scope>NUCLEOTIDE SEQUENCE [LARGE SCALE GENOMIC DNA]</scope>
</reference>
<dbReference type="InterPro" id="IPR035968">
    <property type="entry name" value="ATP_synth_F1_ATPase_gsu"/>
</dbReference>
<dbReference type="GO" id="GO:0005886">
    <property type="term" value="C:plasma membrane"/>
    <property type="evidence" value="ECO:0007669"/>
    <property type="project" value="UniProtKB-SubCell"/>
</dbReference>
<dbReference type="GO" id="GO:0005524">
    <property type="term" value="F:ATP binding"/>
    <property type="evidence" value="ECO:0007669"/>
    <property type="project" value="UniProtKB-UniRule"/>
</dbReference>
<evidence type="ECO:0000256" key="8">
    <source>
        <dbReference type="ARBA" id="ARBA00023196"/>
    </source>
</evidence>
<evidence type="ECO:0000313" key="12">
    <source>
        <dbReference type="Proteomes" id="UP000177913"/>
    </source>
</evidence>
<evidence type="ECO:0000256" key="3">
    <source>
        <dbReference type="ARBA" id="ARBA00007681"/>
    </source>
</evidence>
<dbReference type="PANTHER" id="PTHR11693:SF22">
    <property type="entry name" value="ATP SYNTHASE SUBUNIT GAMMA, MITOCHONDRIAL"/>
    <property type="match status" value="1"/>
</dbReference>
<dbReference type="Proteomes" id="UP000177913">
    <property type="component" value="Unassembled WGS sequence"/>
</dbReference>
<comment type="subunit">
    <text evidence="10">F-type ATPases have 2 components, CF(1) - the catalytic core - and CF(0) - the membrane proton channel. CF(1) has five subunits: alpha(3), beta(3), gamma(1), delta(1), epsilon(1). CF(0) has three main subunits: a, b and c.</text>
</comment>
<keyword evidence="7 10" id="KW-0472">Membrane</keyword>
<dbReference type="CDD" id="cd12151">
    <property type="entry name" value="F1-ATPase_gamma"/>
    <property type="match status" value="1"/>
</dbReference>
<gene>
    <name evidence="10" type="primary">atpG</name>
    <name evidence="11" type="ORF">A3C25_06415</name>
</gene>
<dbReference type="HAMAP" id="MF_00815">
    <property type="entry name" value="ATP_synth_gamma_bact"/>
    <property type="match status" value="1"/>
</dbReference>
<sequence>MNLRQVRKKTKSIRNVKKITKAMQLVSAVKMKKAQQLEVEGRPYRDTLTAIIEKLVSNMDTAWSRLFGTPLAENEKKATRKLIVLISSNKGLCGAFHVNLYRFLLRTKVDFLNADFVAAGTKGVQFVSRMRGKILADFSNSKFLNSVSAIFSFVLEGYLRGDYESVSIVYNKYLSAFRSEAVEETLLPFEWKKEEIEEKVLALEYYIEPSPKKIIEPLLKSYLEERIRGAIISSEAVEHAARMMAMKSATDNASDIIYNLTLIGNRLRQEKITNELLDMVTAKESVEVN</sequence>
<organism evidence="11 12">
    <name type="scientific">Candidatus Roizmanbacteria bacterium RIFCSPHIGHO2_02_FULL_38_11</name>
    <dbReference type="NCBI Taxonomy" id="1802039"/>
    <lineage>
        <taxon>Bacteria</taxon>
        <taxon>Candidatus Roizmaniibacteriota</taxon>
    </lineage>
</organism>
<comment type="subcellular location">
    <subcellularLocation>
        <location evidence="10">Cell membrane</location>
        <topology evidence="10">Peripheral membrane protein</topology>
    </subcellularLocation>
    <subcellularLocation>
        <location evidence="2">Membrane</location>
        <topology evidence="2">Peripheral membrane protein</topology>
    </subcellularLocation>
</comment>
<dbReference type="InterPro" id="IPR000131">
    <property type="entry name" value="ATP_synth_F1_gsu"/>
</dbReference>
<dbReference type="PANTHER" id="PTHR11693">
    <property type="entry name" value="ATP SYNTHASE GAMMA CHAIN"/>
    <property type="match status" value="1"/>
</dbReference>
<dbReference type="AlphaFoldDB" id="A0A1F7GWT8"/>
<dbReference type="Gene3D" id="3.40.1380.10">
    <property type="match status" value="1"/>
</dbReference>
<protein>
    <recommendedName>
        <fullName evidence="10">ATP synthase gamma chain</fullName>
    </recommendedName>
    <alternativeName>
        <fullName evidence="10">ATP synthase F1 sector gamma subunit</fullName>
    </alternativeName>
    <alternativeName>
        <fullName evidence="10">F-ATPase gamma subunit</fullName>
    </alternativeName>
</protein>
<evidence type="ECO:0000256" key="10">
    <source>
        <dbReference type="HAMAP-Rule" id="MF_00815"/>
    </source>
</evidence>
<accession>A0A1F7GWT8</accession>
<evidence type="ECO:0000313" key="11">
    <source>
        <dbReference type="EMBL" id="OGK23343.1"/>
    </source>
</evidence>
<dbReference type="NCBIfam" id="TIGR01146">
    <property type="entry name" value="ATPsyn_F1gamma"/>
    <property type="match status" value="1"/>
</dbReference>
<dbReference type="Pfam" id="PF00231">
    <property type="entry name" value="ATP-synt"/>
    <property type="match status" value="1"/>
</dbReference>
<keyword evidence="6 10" id="KW-0406">Ion transport</keyword>
<dbReference type="Gene3D" id="1.10.287.80">
    <property type="entry name" value="ATP synthase, gamma subunit, helix hairpin domain"/>
    <property type="match status" value="1"/>
</dbReference>
<dbReference type="EMBL" id="MFZO01000048">
    <property type="protein sequence ID" value="OGK23343.1"/>
    <property type="molecule type" value="Genomic_DNA"/>
</dbReference>
<keyword evidence="10" id="KW-1003">Cell membrane</keyword>
<keyword evidence="8 10" id="KW-0139">CF(1)</keyword>
<dbReference type="PRINTS" id="PR00126">
    <property type="entry name" value="ATPASEGAMMA"/>
</dbReference>
<comment type="caution">
    <text evidence="11">The sequence shown here is derived from an EMBL/GenBank/DDBJ whole genome shotgun (WGS) entry which is preliminary data.</text>
</comment>
<evidence type="ECO:0000256" key="2">
    <source>
        <dbReference type="ARBA" id="ARBA00004170"/>
    </source>
</evidence>
<dbReference type="GO" id="GO:0045259">
    <property type="term" value="C:proton-transporting ATP synthase complex"/>
    <property type="evidence" value="ECO:0007669"/>
    <property type="project" value="UniProtKB-KW"/>
</dbReference>
<evidence type="ECO:0000256" key="5">
    <source>
        <dbReference type="ARBA" id="ARBA00022781"/>
    </source>
</evidence>
<evidence type="ECO:0000256" key="9">
    <source>
        <dbReference type="ARBA" id="ARBA00023310"/>
    </source>
</evidence>
<comment type="function">
    <text evidence="1 10">Produces ATP from ADP in the presence of a proton gradient across the membrane. The gamma chain is believed to be important in regulating ATPase activity and the flow of protons through the CF(0) complex.</text>
</comment>
<evidence type="ECO:0000256" key="4">
    <source>
        <dbReference type="ARBA" id="ARBA00022448"/>
    </source>
</evidence>
<name>A0A1F7GWT8_9BACT</name>
<keyword evidence="4 10" id="KW-0813">Transport</keyword>
<evidence type="ECO:0000256" key="1">
    <source>
        <dbReference type="ARBA" id="ARBA00003456"/>
    </source>
</evidence>
<dbReference type="GO" id="GO:0046933">
    <property type="term" value="F:proton-transporting ATP synthase activity, rotational mechanism"/>
    <property type="evidence" value="ECO:0007669"/>
    <property type="project" value="UniProtKB-UniRule"/>
</dbReference>
<dbReference type="GO" id="GO:0042777">
    <property type="term" value="P:proton motive force-driven plasma membrane ATP synthesis"/>
    <property type="evidence" value="ECO:0007669"/>
    <property type="project" value="UniProtKB-UniRule"/>
</dbReference>